<organism evidence="1 2">
    <name type="scientific">Henosepilachna vigintioctopunctata</name>
    <dbReference type="NCBI Taxonomy" id="420089"/>
    <lineage>
        <taxon>Eukaryota</taxon>
        <taxon>Metazoa</taxon>
        <taxon>Ecdysozoa</taxon>
        <taxon>Arthropoda</taxon>
        <taxon>Hexapoda</taxon>
        <taxon>Insecta</taxon>
        <taxon>Pterygota</taxon>
        <taxon>Neoptera</taxon>
        <taxon>Endopterygota</taxon>
        <taxon>Coleoptera</taxon>
        <taxon>Polyphaga</taxon>
        <taxon>Cucujiformia</taxon>
        <taxon>Coccinelloidea</taxon>
        <taxon>Coccinellidae</taxon>
        <taxon>Epilachninae</taxon>
        <taxon>Epilachnini</taxon>
        <taxon>Henosepilachna</taxon>
    </lineage>
</organism>
<evidence type="ECO:0000313" key="2">
    <source>
        <dbReference type="Proteomes" id="UP001431783"/>
    </source>
</evidence>
<dbReference type="Proteomes" id="UP001431783">
    <property type="component" value="Unassembled WGS sequence"/>
</dbReference>
<dbReference type="AlphaFoldDB" id="A0AAW1UD43"/>
<evidence type="ECO:0000313" key="1">
    <source>
        <dbReference type="EMBL" id="KAK9877831.1"/>
    </source>
</evidence>
<name>A0AAW1UD43_9CUCU</name>
<dbReference type="SUPFAM" id="SSF56219">
    <property type="entry name" value="DNase I-like"/>
    <property type="match status" value="1"/>
</dbReference>
<protein>
    <submittedName>
        <fullName evidence="1">Uncharacterized protein</fullName>
    </submittedName>
</protein>
<keyword evidence="2" id="KW-1185">Reference proteome</keyword>
<comment type="caution">
    <text evidence="1">The sequence shown here is derived from an EMBL/GenBank/DDBJ whole genome shotgun (WGS) entry which is preliminary data.</text>
</comment>
<accession>A0AAW1UD43</accession>
<gene>
    <name evidence="1" type="ORF">WA026_020064</name>
</gene>
<dbReference type="Gene3D" id="3.60.10.10">
    <property type="entry name" value="Endonuclease/exonuclease/phosphatase"/>
    <property type="match status" value="1"/>
</dbReference>
<dbReference type="InterPro" id="IPR036691">
    <property type="entry name" value="Endo/exonu/phosph_ase_sf"/>
</dbReference>
<proteinExistence type="predicted"/>
<sequence length="136" mass="15392">MSQFRISFLFFNFRFSSPYNAFLSPTHGGFIKPPLEALGTNGLCAGVLQNVQSIGSAFNNLQILTSEQRADILVVTEDWESYDENKAYQVNGYNLVSSYCCERGEHRGCAIYCTNRIVCVHLPTSEFEKLFERANK</sequence>
<dbReference type="EMBL" id="JARQZJ010000044">
    <property type="protein sequence ID" value="KAK9877831.1"/>
    <property type="molecule type" value="Genomic_DNA"/>
</dbReference>
<reference evidence="1 2" key="1">
    <citation type="submission" date="2023-03" db="EMBL/GenBank/DDBJ databases">
        <title>Genome insight into feeding habits of ladybird beetles.</title>
        <authorList>
            <person name="Li H.-S."/>
            <person name="Huang Y.-H."/>
            <person name="Pang H."/>
        </authorList>
    </citation>
    <scope>NUCLEOTIDE SEQUENCE [LARGE SCALE GENOMIC DNA]</scope>
    <source>
        <strain evidence="1">SYSU_2023b</strain>
        <tissue evidence="1">Whole body</tissue>
    </source>
</reference>